<gene>
    <name evidence="1" type="ORF">EJ03DRAFT_110326</name>
</gene>
<dbReference type="Proteomes" id="UP000799436">
    <property type="component" value="Unassembled WGS sequence"/>
</dbReference>
<evidence type="ECO:0000313" key="2">
    <source>
        <dbReference type="Proteomes" id="UP000799436"/>
    </source>
</evidence>
<evidence type="ECO:0000313" key="1">
    <source>
        <dbReference type="EMBL" id="KAF2768892.1"/>
    </source>
</evidence>
<dbReference type="EMBL" id="ML995839">
    <property type="protein sequence ID" value="KAF2768892.1"/>
    <property type="molecule type" value="Genomic_DNA"/>
</dbReference>
<proteinExistence type="predicted"/>
<protein>
    <submittedName>
        <fullName evidence="1">Uncharacterized protein</fullName>
    </submittedName>
</protein>
<sequence length="158" mass="17831">MLWRASRKADAQTRNTARREGLHIAEAFSPAMAAAVQCDLGRIALRPERKVRPREEQRRKVQSSGRKSRVVRFALQWPGNPAHISSAQKRSTIKLTCEIHRSQSLCTATNAFTCMAARDSPGLRKSRRILYTSPYRYAIRTESASQKTTASHPVTRPT</sequence>
<accession>A0A6G1L8H4</accession>
<dbReference type="AlphaFoldDB" id="A0A6G1L8H4"/>
<name>A0A6G1L8H4_9PEZI</name>
<organism evidence="1 2">
    <name type="scientific">Teratosphaeria nubilosa</name>
    <dbReference type="NCBI Taxonomy" id="161662"/>
    <lineage>
        <taxon>Eukaryota</taxon>
        <taxon>Fungi</taxon>
        <taxon>Dikarya</taxon>
        <taxon>Ascomycota</taxon>
        <taxon>Pezizomycotina</taxon>
        <taxon>Dothideomycetes</taxon>
        <taxon>Dothideomycetidae</taxon>
        <taxon>Mycosphaerellales</taxon>
        <taxon>Teratosphaeriaceae</taxon>
        <taxon>Teratosphaeria</taxon>
    </lineage>
</organism>
<reference evidence="1" key="1">
    <citation type="journal article" date="2020" name="Stud. Mycol.">
        <title>101 Dothideomycetes genomes: a test case for predicting lifestyles and emergence of pathogens.</title>
        <authorList>
            <person name="Haridas S."/>
            <person name="Albert R."/>
            <person name="Binder M."/>
            <person name="Bloem J."/>
            <person name="Labutti K."/>
            <person name="Salamov A."/>
            <person name="Andreopoulos B."/>
            <person name="Baker S."/>
            <person name="Barry K."/>
            <person name="Bills G."/>
            <person name="Bluhm B."/>
            <person name="Cannon C."/>
            <person name="Castanera R."/>
            <person name="Culley D."/>
            <person name="Daum C."/>
            <person name="Ezra D."/>
            <person name="Gonzalez J."/>
            <person name="Henrissat B."/>
            <person name="Kuo A."/>
            <person name="Liang C."/>
            <person name="Lipzen A."/>
            <person name="Lutzoni F."/>
            <person name="Magnuson J."/>
            <person name="Mondo S."/>
            <person name="Nolan M."/>
            <person name="Ohm R."/>
            <person name="Pangilinan J."/>
            <person name="Park H.-J."/>
            <person name="Ramirez L."/>
            <person name="Alfaro M."/>
            <person name="Sun H."/>
            <person name="Tritt A."/>
            <person name="Yoshinaga Y."/>
            <person name="Zwiers L.-H."/>
            <person name="Turgeon B."/>
            <person name="Goodwin S."/>
            <person name="Spatafora J."/>
            <person name="Crous P."/>
            <person name="Grigoriev I."/>
        </authorList>
    </citation>
    <scope>NUCLEOTIDE SEQUENCE</scope>
    <source>
        <strain evidence="1">CBS 116005</strain>
    </source>
</reference>
<keyword evidence="2" id="KW-1185">Reference proteome</keyword>